<keyword evidence="2" id="KW-1185">Reference proteome</keyword>
<sequence>MIDKARLSQVVLFGLAALILGGCESRTENAMIKMQEIRNQPPLPVEPPPTFTPVPNYIYSSFQLKSPFVPTSIANELRIMSGKRVYPNLARPLQPLESYALEELLMKGTMRGASGNIIALVRTPDGEIEQVQKGNYMGKNHGRIVGITANEISLIEVVPDGQDGFIERPRNLVLYGNAQ</sequence>
<dbReference type="OrthoDB" id="5296580at2"/>
<dbReference type="Pfam" id="PF04351">
    <property type="entry name" value="PilP"/>
    <property type="match status" value="1"/>
</dbReference>
<accession>A0A240E6Y8</accession>
<dbReference type="PIRSF" id="PIRSF016481">
    <property type="entry name" value="Pilus_assembly_PilP"/>
    <property type="match status" value="1"/>
</dbReference>
<organism evidence="1 2">
    <name type="scientific">Acinetobacter puyangensis</name>
    <dbReference type="NCBI Taxonomy" id="1096779"/>
    <lineage>
        <taxon>Bacteria</taxon>
        <taxon>Pseudomonadati</taxon>
        <taxon>Pseudomonadota</taxon>
        <taxon>Gammaproteobacteria</taxon>
        <taxon>Moraxellales</taxon>
        <taxon>Moraxellaceae</taxon>
        <taxon>Acinetobacter</taxon>
    </lineage>
</organism>
<dbReference type="Gene3D" id="2.30.30.830">
    <property type="match status" value="1"/>
</dbReference>
<dbReference type="Proteomes" id="UP000219042">
    <property type="component" value="Unassembled WGS sequence"/>
</dbReference>
<reference evidence="2" key="1">
    <citation type="submission" date="2016-09" db="EMBL/GenBank/DDBJ databases">
        <authorList>
            <person name="Varghese N."/>
            <person name="Submissions S."/>
        </authorList>
    </citation>
    <scope>NUCLEOTIDE SEQUENCE [LARGE SCALE GENOMIC DNA]</scope>
    <source>
        <strain evidence="2">ANC 4466</strain>
    </source>
</reference>
<dbReference type="PROSITE" id="PS51257">
    <property type="entry name" value="PROKAR_LIPOPROTEIN"/>
    <property type="match status" value="1"/>
</dbReference>
<dbReference type="EMBL" id="OANT01000003">
    <property type="protein sequence ID" value="SNX44524.1"/>
    <property type="molecule type" value="Genomic_DNA"/>
</dbReference>
<dbReference type="AlphaFoldDB" id="A0A240E6Y8"/>
<protein>
    <submittedName>
        <fullName evidence="1">Type IV pilus assembly protein PilP</fullName>
    </submittedName>
</protein>
<proteinExistence type="predicted"/>
<dbReference type="InterPro" id="IPR007446">
    <property type="entry name" value="PilP"/>
</dbReference>
<dbReference type="RefSeq" id="WP_097078769.1">
    <property type="nucleotide sequence ID" value="NZ_BAABHT010000001.1"/>
</dbReference>
<evidence type="ECO:0000313" key="2">
    <source>
        <dbReference type="Proteomes" id="UP000219042"/>
    </source>
</evidence>
<evidence type="ECO:0000313" key="1">
    <source>
        <dbReference type="EMBL" id="SNX44524.1"/>
    </source>
</evidence>
<name>A0A240E6Y8_9GAMM</name>
<gene>
    <name evidence="1" type="ORF">SAMN05421731_103262</name>
</gene>